<dbReference type="Gene3D" id="3.40.50.970">
    <property type="match status" value="1"/>
</dbReference>
<accession>A0A974GUX6</accession>
<comment type="cofactor">
    <cofactor evidence="1">
        <name>thiamine diphosphate</name>
        <dbReference type="ChEBI" id="CHEBI:58937"/>
    </cofactor>
</comment>
<gene>
    <name evidence="5" type="ORF">HZF24_01230</name>
</gene>
<keyword evidence="6" id="KW-1185">Reference proteome</keyword>
<evidence type="ECO:0000256" key="2">
    <source>
        <dbReference type="ARBA" id="ARBA00023002"/>
    </source>
</evidence>
<keyword evidence="2" id="KW-0560">Oxidoreductase</keyword>
<evidence type="ECO:0000256" key="1">
    <source>
        <dbReference type="ARBA" id="ARBA00001964"/>
    </source>
</evidence>
<dbReference type="PANTHER" id="PTHR11516:SF60">
    <property type="entry name" value="PYRUVATE DEHYDROGENASE E1 COMPONENT SUBUNIT ALPHA"/>
    <property type="match status" value="1"/>
</dbReference>
<evidence type="ECO:0000313" key="6">
    <source>
        <dbReference type="Proteomes" id="UP000611629"/>
    </source>
</evidence>
<evidence type="ECO:0000313" key="5">
    <source>
        <dbReference type="EMBL" id="NYB72757.1"/>
    </source>
</evidence>
<dbReference type="InterPro" id="IPR029061">
    <property type="entry name" value="THDP-binding"/>
</dbReference>
<dbReference type="EMBL" id="JACBNQ010000001">
    <property type="protein sequence ID" value="NYB72757.1"/>
    <property type="molecule type" value="Genomic_DNA"/>
</dbReference>
<dbReference type="AlphaFoldDB" id="A0A974GUX6"/>
<organism evidence="5 6">
    <name type="scientific">Sedimentibacter hydroxybenzoicus DSM 7310</name>
    <dbReference type="NCBI Taxonomy" id="1123245"/>
    <lineage>
        <taxon>Bacteria</taxon>
        <taxon>Bacillati</taxon>
        <taxon>Bacillota</taxon>
        <taxon>Tissierellia</taxon>
        <taxon>Sedimentibacter</taxon>
    </lineage>
</organism>
<evidence type="ECO:0000259" key="4">
    <source>
        <dbReference type="Pfam" id="PF00676"/>
    </source>
</evidence>
<dbReference type="InterPro" id="IPR001017">
    <property type="entry name" value="DH_E1"/>
</dbReference>
<comment type="caution">
    <text evidence="5">The sequence shown here is derived from an EMBL/GenBank/DDBJ whole genome shotgun (WGS) entry which is preliminary data.</text>
</comment>
<evidence type="ECO:0000256" key="3">
    <source>
        <dbReference type="ARBA" id="ARBA00023052"/>
    </source>
</evidence>
<dbReference type="GO" id="GO:0004739">
    <property type="term" value="F:pyruvate dehydrogenase (acetyl-transferring) activity"/>
    <property type="evidence" value="ECO:0007669"/>
    <property type="project" value="TreeGrafter"/>
</dbReference>
<dbReference type="PANTHER" id="PTHR11516">
    <property type="entry name" value="PYRUVATE DEHYDROGENASE E1 COMPONENT, ALPHA SUBUNIT BACTERIAL AND ORGANELLAR"/>
    <property type="match status" value="1"/>
</dbReference>
<reference evidence="5" key="1">
    <citation type="submission" date="2020-07" db="EMBL/GenBank/DDBJ databases">
        <title>Genomic analysis of a strain of Sedimentibacter Hydroxybenzoicus DSM7310.</title>
        <authorList>
            <person name="Ma S."/>
        </authorList>
    </citation>
    <scope>NUCLEOTIDE SEQUENCE</scope>
    <source>
        <strain evidence="5">DSM 7310</strain>
    </source>
</reference>
<name>A0A974GUX6_SEDHY</name>
<dbReference type="GO" id="GO:0006086">
    <property type="term" value="P:pyruvate decarboxylation to acetyl-CoA"/>
    <property type="evidence" value="ECO:0007669"/>
    <property type="project" value="TreeGrafter"/>
</dbReference>
<dbReference type="Proteomes" id="UP000611629">
    <property type="component" value="Unassembled WGS sequence"/>
</dbReference>
<dbReference type="RefSeq" id="WP_179236437.1">
    <property type="nucleotide sequence ID" value="NZ_JACBNQ010000001.1"/>
</dbReference>
<dbReference type="InterPro" id="IPR050642">
    <property type="entry name" value="PDH_E1_Alpha_Subunit"/>
</dbReference>
<sequence>MHEIRKFEERALQLFEKDKLRGSVHLYIGEEAIAATVCSLLRDSDYITSTHRGHGHCIAKGAELAPALAELMGKSTGYCQGRGGSMHIADVTKGNLGANAIVGAGVPIAAGGALAAQLRGSDQVSVTFFGDGASNEGVVHEAMNLASVWKLPVIFICENNEFGISTPVKQSTSVKDISVRSAAYDMPGYTVDGNDVFAIDEVVSKAIERAKDGQGPTFIECKTYRWLGHWTGDPQIYRTKEEVEAWKEKCPIKRLENYLIENKISTEEELKKIEADVLVAVDEAEKFALESPEPDPSKALEYVYFEN</sequence>
<dbReference type="CDD" id="cd02000">
    <property type="entry name" value="TPP_E1_PDC_ADC_BCADC"/>
    <property type="match status" value="1"/>
</dbReference>
<dbReference type="SUPFAM" id="SSF52518">
    <property type="entry name" value="Thiamin diphosphate-binding fold (THDP-binding)"/>
    <property type="match status" value="1"/>
</dbReference>
<keyword evidence="3" id="KW-0786">Thiamine pyrophosphate</keyword>
<feature type="domain" description="Dehydrogenase E1 component" evidence="4">
    <location>
        <begin position="2"/>
        <end position="296"/>
    </location>
</feature>
<protein>
    <submittedName>
        <fullName evidence="5">Thiamine pyrophosphate-dependent dehydrogenase E1 component subunit alpha</fullName>
    </submittedName>
</protein>
<dbReference type="Pfam" id="PF00676">
    <property type="entry name" value="E1_dh"/>
    <property type="match status" value="1"/>
</dbReference>
<proteinExistence type="predicted"/>